<keyword evidence="3" id="KW-1185">Reference proteome</keyword>
<name>A0A6D2IYB2_9BRAS</name>
<accession>A0A6D2IYB2</accession>
<dbReference type="PANTHER" id="PTHR36766">
    <property type="entry name" value="PLANT BROAD-SPECTRUM MILDEW RESISTANCE PROTEIN RPW8"/>
    <property type="match status" value="1"/>
</dbReference>
<dbReference type="InterPro" id="IPR032675">
    <property type="entry name" value="LRR_dom_sf"/>
</dbReference>
<sequence>MAGLRSIGSGFYFSNLSLRDREQQPFRSLETLRFDNLPDWEDWLDVRVTRGDLFPSLKHLSIQRCPELTGNLPTSLPSLISLHIYKCGLLDFQPDHHEYSYGNLQTLSIKSSCDSLVTFPLGHFAILDKLDIDNCISLQCLQLSNEHLHGLNALRSLRINDCQNLQRLPEQSFLSQKFHVTISNCRGLMAHTDRMIHVLPQDMTKPDSLASVEDPGGQVALNVL</sequence>
<dbReference type="Proteomes" id="UP000467841">
    <property type="component" value="Unassembled WGS sequence"/>
</dbReference>
<protein>
    <recommendedName>
        <fullName evidence="4">NB-ARC domain-containing protein</fullName>
    </recommendedName>
</protein>
<proteinExistence type="predicted"/>
<dbReference type="PANTHER" id="PTHR36766:SF55">
    <property type="entry name" value="OS11G0492900 PROTEIN"/>
    <property type="match status" value="1"/>
</dbReference>
<organism evidence="2 3">
    <name type="scientific">Microthlaspi erraticum</name>
    <dbReference type="NCBI Taxonomy" id="1685480"/>
    <lineage>
        <taxon>Eukaryota</taxon>
        <taxon>Viridiplantae</taxon>
        <taxon>Streptophyta</taxon>
        <taxon>Embryophyta</taxon>
        <taxon>Tracheophyta</taxon>
        <taxon>Spermatophyta</taxon>
        <taxon>Magnoliopsida</taxon>
        <taxon>eudicotyledons</taxon>
        <taxon>Gunneridae</taxon>
        <taxon>Pentapetalae</taxon>
        <taxon>rosids</taxon>
        <taxon>malvids</taxon>
        <taxon>Brassicales</taxon>
        <taxon>Brassicaceae</taxon>
        <taxon>Coluteocarpeae</taxon>
        <taxon>Microthlaspi</taxon>
    </lineage>
</organism>
<dbReference type="AlphaFoldDB" id="A0A6D2IYB2"/>
<reference evidence="2" key="1">
    <citation type="submission" date="2020-01" db="EMBL/GenBank/DDBJ databases">
        <authorList>
            <person name="Mishra B."/>
        </authorList>
    </citation>
    <scope>NUCLEOTIDE SEQUENCE [LARGE SCALE GENOMIC DNA]</scope>
</reference>
<gene>
    <name evidence="2" type="ORF">MERR_LOCUS17156</name>
</gene>
<evidence type="ECO:0000256" key="1">
    <source>
        <dbReference type="ARBA" id="ARBA00022821"/>
    </source>
</evidence>
<keyword evidence="1" id="KW-0611">Plant defense</keyword>
<evidence type="ECO:0000313" key="2">
    <source>
        <dbReference type="EMBL" id="CAA7029921.1"/>
    </source>
</evidence>
<evidence type="ECO:0008006" key="4">
    <source>
        <dbReference type="Google" id="ProtNLM"/>
    </source>
</evidence>
<dbReference type="EMBL" id="CACVBM020001087">
    <property type="protein sequence ID" value="CAA7029921.1"/>
    <property type="molecule type" value="Genomic_DNA"/>
</dbReference>
<dbReference type="GO" id="GO:0006952">
    <property type="term" value="P:defense response"/>
    <property type="evidence" value="ECO:0007669"/>
    <property type="project" value="UniProtKB-KW"/>
</dbReference>
<comment type="caution">
    <text evidence="2">The sequence shown here is derived from an EMBL/GenBank/DDBJ whole genome shotgun (WGS) entry which is preliminary data.</text>
</comment>
<dbReference type="Gene3D" id="3.80.10.10">
    <property type="entry name" value="Ribonuclease Inhibitor"/>
    <property type="match status" value="1"/>
</dbReference>
<dbReference type="OrthoDB" id="1896560at2759"/>
<dbReference type="SUPFAM" id="SSF52058">
    <property type="entry name" value="L domain-like"/>
    <property type="match status" value="1"/>
</dbReference>
<evidence type="ECO:0000313" key="3">
    <source>
        <dbReference type="Proteomes" id="UP000467841"/>
    </source>
</evidence>